<dbReference type="PANTHER" id="PTHR33877">
    <property type="entry name" value="SLL1193 PROTEIN"/>
    <property type="match status" value="1"/>
</dbReference>
<dbReference type="EMBL" id="PDKK01000002">
    <property type="protein sequence ID" value="RXK07609.1"/>
    <property type="molecule type" value="Genomic_DNA"/>
</dbReference>
<keyword evidence="2" id="KW-0255">Endonuclease</keyword>
<dbReference type="Proteomes" id="UP000289758">
    <property type="component" value="Unassembled WGS sequence"/>
</dbReference>
<protein>
    <submittedName>
        <fullName evidence="2">HNH endonuclease</fullName>
    </submittedName>
</protein>
<feature type="domain" description="HNH nuclease" evidence="1">
    <location>
        <begin position="198"/>
        <end position="256"/>
    </location>
</feature>
<proteinExistence type="predicted"/>
<dbReference type="RefSeq" id="WP_129086488.1">
    <property type="nucleotide sequence ID" value="NZ_CP053836.1"/>
</dbReference>
<sequence length="273" mass="33234">MKEKDIFKMDYYQTYYFADICNTIMENEFEYLRTLDDFWGNGHISNFIKPFQKYSNLHMFIEFTIDRLFYESNQNYSEFTIDELLNKRFWINNTLDYHNIEHISFKEWYKNNSNISTHAEDLMYKYLEFLEFSDFYIKLKNQMIEETFFILFLNRKFLREFNLNLSGILEISDIDDINDFTLVKQNKLVLKRKHIPKWAEKAVFYRDRGICTYCKKDLSGVMNISNKYHIDHIVPLEKYGLNDVSNLQLLCESCNTSKGSKHTKISNDYERWY</sequence>
<dbReference type="AlphaFoldDB" id="A0A4Q1AR56"/>
<dbReference type="InterPro" id="IPR002711">
    <property type="entry name" value="HNH"/>
</dbReference>
<evidence type="ECO:0000313" key="3">
    <source>
        <dbReference type="Proteomes" id="UP000289758"/>
    </source>
</evidence>
<gene>
    <name evidence="2" type="ORF">CRV07_03870</name>
</gene>
<keyword evidence="2" id="KW-0378">Hydrolase</keyword>
<dbReference type="OrthoDB" id="5292295at2"/>
<keyword evidence="2" id="KW-0540">Nuclease</keyword>
<accession>A0A4Q1AR56</accession>
<comment type="caution">
    <text evidence="2">The sequence shown here is derived from an EMBL/GenBank/DDBJ whole genome shotgun (WGS) entry which is preliminary data.</text>
</comment>
<organism evidence="2 3">
    <name type="scientific">Halarcobacter ebronensis</name>
    <dbReference type="NCBI Taxonomy" id="1462615"/>
    <lineage>
        <taxon>Bacteria</taxon>
        <taxon>Pseudomonadati</taxon>
        <taxon>Campylobacterota</taxon>
        <taxon>Epsilonproteobacteria</taxon>
        <taxon>Campylobacterales</taxon>
        <taxon>Arcobacteraceae</taxon>
        <taxon>Halarcobacter</taxon>
    </lineage>
</organism>
<dbReference type="Gene3D" id="1.10.30.50">
    <property type="match status" value="1"/>
</dbReference>
<dbReference type="GO" id="GO:0003676">
    <property type="term" value="F:nucleic acid binding"/>
    <property type="evidence" value="ECO:0007669"/>
    <property type="project" value="InterPro"/>
</dbReference>
<dbReference type="InterPro" id="IPR052892">
    <property type="entry name" value="NA-targeting_endonuclease"/>
</dbReference>
<name>A0A4Q1AR56_9BACT</name>
<dbReference type="CDD" id="cd00085">
    <property type="entry name" value="HNHc"/>
    <property type="match status" value="1"/>
</dbReference>
<reference evidence="2 3" key="1">
    <citation type="submission" date="2017-10" db="EMBL/GenBank/DDBJ databases">
        <title>Genomics of the genus Arcobacter.</title>
        <authorList>
            <person name="Perez-Cataluna A."/>
            <person name="Figueras M.J."/>
        </authorList>
    </citation>
    <scope>NUCLEOTIDE SEQUENCE [LARGE SCALE GENOMIC DNA]</scope>
    <source>
        <strain evidence="2 3">CECT 8441</strain>
    </source>
</reference>
<dbReference type="GO" id="GO:0004519">
    <property type="term" value="F:endonuclease activity"/>
    <property type="evidence" value="ECO:0007669"/>
    <property type="project" value="UniProtKB-KW"/>
</dbReference>
<keyword evidence="3" id="KW-1185">Reference proteome</keyword>
<dbReference type="GO" id="GO:0008270">
    <property type="term" value="F:zinc ion binding"/>
    <property type="evidence" value="ECO:0007669"/>
    <property type="project" value="InterPro"/>
</dbReference>
<dbReference type="Pfam" id="PF01844">
    <property type="entry name" value="HNH"/>
    <property type="match status" value="1"/>
</dbReference>
<dbReference type="PANTHER" id="PTHR33877:SF1">
    <property type="entry name" value="TYPE IV METHYL-DIRECTED RESTRICTION ENZYME ECOKMCRA"/>
    <property type="match status" value="1"/>
</dbReference>
<evidence type="ECO:0000313" key="2">
    <source>
        <dbReference type="EMBL" id="RXK07609.1"/>
    </source>
</evidence>
<evidence type="ECO:0000259" key="1">
    <source>
        <dbReference type="SMART" id="SM00507"/>
    </source>
</evidence>
<dbReference type="InterPro" id="IPR003615">
    <property type="entry name" value="HNH_nuc"/>
</dbReference>
<dbReference type="SMART" id="SM00507">
    <property type="entry name" value="HNHc"/>
    <property type="match status" value="1"/>
</dbReference>